<dbReference type="Proteomes" id="UP000605201">
    <property type="component" value="Unassembled WGS sequence"/>
</dbReference>
<feature type="transmembrane region" description="Helical" evidence="1">
    <location>
        <begin position="12"/>
        <end position="31"/>
    </location>
</feature>
<gene>
    <name evidence="2" type="ORF">H8D96_13365</name>
</gene>
<evidence type="ECO:0000313" key="3">
    <source>
        <dbReference type="Proteomes" id="UP000605201"/>
    </source>
</evidence>
<evidence type="ECO:0000256" key="1">
    <source>
        <dbReference type="SAM" id="Phobius"/>
    </source>
</evidence>
<keyword evidence="1" id="KW-0812">Transmembrane</keyword>
<accession>A0A8J6TQV6</accession>
<organism evidence="2 3">
    <name type="scientific">Candidatus Desulfatibia vada</name>
    <dbReference type="NCBI Taxonomy" id="2841696"/>
    <lineage>
        <taxon>Bacteria</taxon>
        <taxon>Pseudomonadati</taxon>
        <taxon>Thermodesulfobacteriota</taxon>
        <taxon>Desulfobacteria</taxon>
        <taxon>Desulfobacterales</taxon>
        <taxon>Desulfobacterales incertae sedis</taxon>
        <taxon>Candidatus Desulfatibia</taxon>
    </lineage>
</organism>
<reference evidence="2 3" key="1">
    <citation type="submission" date="2020-08" db="EMBL/GenBank/DDBJ databases">
        <title>Bridging the membrane lipid divide: bacteria of the FCB group superphylum have the potential to synthesize archaeal ether lipids.</title>
        <authorList>
            <person name="Villanueva L."/>
            <person name="Von Meijenfeldt F.A.B."/>
            <person name="Westbye A.B."/>
            <person name="Yadav S."/>
            <person name="Hopmans E.C."/>
            <person name="Dutilh B.E."/>
            <person name="Sinninghe Damste J.S."/>
        </authorList>
    </citation>
    <scope>NUCLEOTIDE SEQUENCE [LARGE SCALE GENOMIC DNA]</scope>
    <source>
        <strain evidence="2">NIOZ-UU17</strain>
    </source>
</reference>
<keyword evidence="1" id="KW-1133">Transmembrane helix</keyword>
<protein>
    <submittedName>
        <fullName evidence="2">Uncharacterized protein</fullName>
    </submittedName>
</protein>
<evidence type="ECO:0000313" key="2">
    <source>
        <dbReference type="EMBL" id="MBC8432893.1"/>
    </source>
</evidence>
<comment type="caution">
    <text evidence="2">The sequence shown here is derived from an EMBL/GenBank/DDBJ whole genome shotgun (WGS) entry which is preliminary data.</text>
</comment>
<keyword evidence="1" id="KW-0472">Membrane</keyword>
<sequence length="247" mass="28470">MSVLKNKKIQVSAGIFFVLGIIVAVVIIFAGNDDTTVNSKSAPVLKSQEGFTFFDLGVDSELTDNIRDELIEKLGSDAIEGRSPLDLDSNYKGFIRQYFKELDQLNKRLNSPPGERVEHNLIKLMYRYAQRKKVPFKYVELIFSNYTQKPLLFKIASKKEGAFIIDTIRTKHGEPKTINWEQEEGRSLYWEKNKSFLIISILKDRYGDPEYHTAIYFTPNIEAMLSKEEQVARQREEAIKKKGKTAF</sequence>
<name>A0A8J6TQV6_9BACT</name>
<dbReference type="AlphaFoldDB" id="A0A8J6TQV6"/>
<dbReference type="EMBL" id="JACNIG010000253">
    <property type="protein sequence ID" value="MBC8432893.1"/>
    <property type="molecule type" value="Genomic_DNA"/>
</dbReference>
<proteinExistence type="predicted"/>